<comment type="caution">
    <text evidence="1">The sequence shown here is derived from an EMBL/GenBank/DDBJ whole genome shotgun (WGS) entry which is preliminary data.</text>
</comment>
<sequence length="121" mass="13598">MILHTAAGILNAASFLKAQPSNISAKFGPRWRVWNRPVLPTMLYSTKERPEKEVNFFESIHQDEGISRDILTSAVTDAHNYEHKQYIYNPSRGNCLHIYELVDNGPRILLAAGGFAGNELS</sequence>
<gene>
    <name evidence="1" type="ORF">HK100_000340</name>
</gene>
<evidence type="ECO:0000313" key="2">
    <source>
        <dbReference type="Proteomes" id="UP001211907"/>
    </source>
</evidence>
<dbReference type="EMBL" id="JADGJH010001066">
    <property type="protein sequence ID" value="KAJ3119380.1"/>
    <property type="molecule type" value="Genomic_DNA"/>
</dbReference>
<dbReference type="AlphaFoldDB" id="A0AAD5XF98"/>
<evidence type="ECO:0000313" key="1">
    <source>
        <dbReference type="EMBL" id="KAJ3119380.1"/>
    </source>
</evidence>
<keyword evidence="2" id="KW-1185">Reference proteome</keyword>
<protein>
    <submittedName>
        <fullName evidence="1">Uncharacterized protein</fullName>
    </submittedName>
</protein>
<organism evidence="1 2">
    <name type="scientific">Physocladia obscura</name>
    <dbReference type="NCBI Taxonomy" id="109957"/>
    <lineage>
        <taxon>Eukaryota</taxon>
        <taxon>Fungi</taxon>
        <taxon>Fungi incertae sedis</taxon>
        <taxon>Chytridiomycota</taxon>
        <taxon>Chytridiomycota incertae sedis</taxon>
        <taxon>Chytridiomycetes</taxon>
        <taxon>Chytridiales</taxon>
        <taxon>Chytriomycetaceae</taxon>
        <taxon>Physocladia</taxon>
    </lineage>
</organism>
<dbReference type="Proteomes" id="UP001211907">
    <property type="component" value="Unassembled WGS sequence"/>
</dbReference>
<accession>A0AAD5XF98</accession>
<proteinExistence type="predicted"/>
<reference evidence="1" key="1">
    <citation type="submission" date="2020-05" db="EMBL/GenBank/DDBJ databases">
        <title>Phylogenomic resolution of chytrid fungi.</title>
        <authorList>
            <person name="Stajich J.E."/>
            <person name="Amses K."/>
            <person name="Simmons R."/>
            <person name="Seto K."/>
            <person name="Myers J."/>
            <person name="Bonds A."/>
            <person name="Quandt C.A."/>
            <person name="Barry K."/>
            <person name="Liu P."/>
            <person name="Grigoriev I."/>
            <person name="Longcore J.E."/>
            <person name="James T.Y."/>
        </authorList>
    </citation>
    <scope>NUCLEOTIDE SEQUENCE</scope>
    <source>
        <strain evidence="1">JEL0513</strain>
    </source>
</reference>
<name>A0AAD5XF98_9FUNG</name>